<keyword evidence="1" id="KW-0812">Transmembrane</keyword>
<dbReference type="Proteomes" id="UP000052052">
    <property type="component" value="Unassembled WGS sequence"/>
</dbReference>
<dbReference type="GO" id="GO:0003677">
    <property type="term" value="F:DNA binding"/>
    <property type="evidence" value="ECO:0007669"/>
    <property type="project" value="InterPro"/>
</dbReference>
<gene>
    <name evidence="3" type="ORF">ABB29_04505</name>
</gene>
<dbReference type="STRING" id="344882.ABB29_04505"/>
<dbReference type="GO" id="GO:0009307">
    <property type="term" value="P:DNA restriction-modification system"/>
    <property type="evidence" value="ECO:0007669"/>
    <property type="project" value="InterPro"/>
</dbReference>
<dbReference type="GO" id="GO:0004519">
    <property type="term" value="F:endonuclease activity"/>
    <property type="evidence" value="ECO:0007669"/>
    <property type="project" value="InterPro"/>
</dbReference>
<proteinExistence type="predicted"/>
<dbReference type="EMBL" id="LDJL01000004">
    <property type="protein sequence ID" value="KRG71085.1"/>
    <property type="molecule type" value="Genomic_DNA"/>
</dbReference>
<evidence type="ECO:0000313" key="3">
    <source>
        <dbReference type="EMBL" id="KRG71085.1"/>
    </source>
</evidence>
<keyword evidence="1" id="KW-1133">Transmembrane helix</keyword>
<feature type="transmembrane region" description="Helical" evidence="1">
    <location>
        <begin position="176"/>
        <end position="193"/>
    </location>
</feature>
<evidence type="ECO:0000313" key="4">
    <source>
        <dbReference type="Proteomes" id="UP000052052"/>
    </source>
</evidence>
<evidence type="ECO:0000259" key="2">
    <source>
        <dbReference type="Pfam" id="PF04471"/>
    </source>
</evidence>
<feature type="domain" description="Restriction endonuclease type IV Mrr" evidence="2">
    <location>
        <begin position="40"/>
        <end position="148"/>
    </location>
</feature>
<dbReference type="Pfam" id="PF04471">
    <property type="entry name" value="Mrr_cat"/>
    <property type="match status" value="1"/>
</dbReference>
<feature type="transmembrane region" description="Helical" evidence="1">
    <location>
        <begin position="6"/>
        <end position="24"/>
    </location>
</feature>
<accession>A0A0R0CM26</accession>
<organism evidence="3 4">
    <name type="scientific">Pseudoxanthomonas dokdonensis</name>
    <dbReference type="NCBI Taxonomy" id="344882"/>
    <lineage>
        <taxon>Bacteria</taxon>
        <taxon>Pseudomonadati</taxon>
        <taxon>Pseudomonadota</taxon>
        <taxon>Gammaproteobacteria</taxon>
        <taxon>Lysobacterales</taxon>
        <taxon>Lysobacteraceae</taxon>
        <taxon>Pseudoxanthomonas</taxon>
    </lineage>
</organism>
<dbReference type="OrthoDB" id="5965220at2"/>
<dbReference type="InterPro" id="IPR007560">
    <property type="entry name" value="Restrct_endonuc_IV_Mrr"/>
</dbReference>
<name>A0A0R0CM26_9GAMM</name>
<keyword evidence="1" id="KW-0472">Membrane</keyword>
<dbReference type="PATRIC" id="fig|344882.3.peg.2238"/>
<reference evidence="3 4" key="1">
    <citation type="submission" date="2015-05" db="EMBL/GenBank/DDBJ databases">
        <title>Genome sequencing and analysis of members of genus Stenotrophomonas.</title>
        <authorList>
            <person name="Patil P.P."/>
            <person name="Midha S."/>
            <person name="Patil P.B."/>
        </authorList>
    </citation>
    <scope>NUCLEOTIDE SEQUENCE [LARGE SCALE GENOMIC DNA]</scope>
    <source>
        <strain evidence="3 4">DSM 21858</strain>
    </source>
</reference>
<keyword evidence="4" id="KW-1185">Reference proteome</keyword>
<comment type="caution">
    <text evidence="3">The sequence shown here is derived from an EMBL/GenBank/DDBJ whole genome shotgun (WGS) entry which is preliminary data.</text>
</comment>
<sequence>MPVWLPGLAAALVFGSVATLYFWLFRRRRDEQHAGLLAMSSMRWREFSQLVLAAMEKRGLKQAPSAADESRMPKASFVLTQGNQRWLLSCKHGSAYRIGSSSVEDLAASVRLTGVNGAILVTDGHVQKSGREAVLGQRIELLHGNRLWREIKPLLPLDTARELLAGARQRAIRHSAIAWLAALALGALVSVGMQRLRQTDAPAPIEPAAPATATAAAAPAATVVAATDTDAGEPSEQQLESQRADVLRAINRIDGIARASWLTRMTLSVDLSAQPEDTVWPRICQQLELYPALSTVRVQLNPPAGSERRVRWRQCQTM</sequence>
<protein>
    <recommendedName>
        <fullName evidence="2">Restriction endonuclease type IV Mrr domain-containing protein</fullName>
    </recommendedName>
</protein>
<evidence type="ECO:0000256" key="1">
    <source>
        <dbReference type="SAM" id="Phobius"/>
    </source>
</evidence>
<dbReference type="AlphaFoldDB" id="A0A0R0CM26"/>